<name>A0A2I0ARQ8_9ASPA</name>
<accession>A0A2I0ARQ8</accession>
<gene>
    <name evidence="2" type="ORF">AXF42_Ash012962</name>
</gene>
<evidence type="ECO:0000313" key="2">
    <source>
        <dbReference type="EMBL" id="PKA58239.1"/>
    </source>
</evidence>
<organism evidence="2 3">
    <name type="scientific">Apostasia shenzhenica</name>
    <dbReference type="NCBI Taxonomy" id="1088818"/>
    <lineage>
        <taxon>Eukaryota</taxon>
        <taxon>Viridiplantae</taxon>
        <taxon>Streptophyta</taxon>
        <taxon>Embryophyta</taxon>
        <taxon>Tracheophyta</taxon>
        <taxon>Spermatophyta</taxon>
        <taxon>Magnoliopsida</taxon>
        <taxon>Liliopsida</taxon>
        <taxon>Asparagales</taxon>
        <taxon>Orchidaceae</taxon>
        <taxon>Apostasioideae</taxon>
        <taxon>Apostasia</taxon>
    </lineage>
</organism>
<dbReference type="AlphaFoldDB" id="A0A2I0ARQ8"/>
<evidence type="ECO:0000256" key="1">
    <source>
        <dbReference type="SAM" id="MobiDB-lite"/>
    </source>
</evidence>
<dbReference type="Proteomes" id="UP000236161">
    <property type="component" value="Unassembled WGS sequence"/>
</dbReference>
<feature type="region of interest" description="Disordered" evidence="1">
    <location>
        <begin position="38"/>
        <end position="61"/>
    </location>
</feature>
<proteinExistence type="predicted"/>
<sequence>MTRKFGSDSRFRRSFNLISSAEPSRLIDIGNGELRSRAAGTVERRQGSRRQSFEGFPLKSTSSSVLLLSCHRCSILILPRNKWFNGKQLSVISCSIVFVSHLGSIWFQCNLEISIIRC</sequence>
<protein>
    <submittedName>
        <fullName evidence="2">Uncharacterized protein</fullName>
    </submittedName>
</protein>
<reference evidence="2 3" key="1">
    <citation type="journal article" date="2017" name="Nature">
        <title>The Apostasia genome and the evolution of orchids.</title>
        <authorList>
            <person name="Zhang G.Q."/>
            <person name="Liu K.W."/>
            <person name="Li Z."/>
            <person name="Lohaus R."/>
            <person name="Hsiao Y.Y."/>
            <person name="Niu S.C."/>
            <person name="Wang J.Y."/>
            <person name="Lin Y.C."/>
            <person name="Xu Q."/>
            <person name="Chen L.J."/>
            <person name="Yoshida K."/>
            <person name="Fujiwara S."/>
            <person name="Wang Z.W."/>
            <person name="Zhang Y.Q."/>
            <person name="Mitsuda N."/>
            <person name="Wang M."/>
            <person name="Liu G.H."/>
            <person name="Pecoraro L."/>
            <person name="Huang H.X."/>
            <person name="Xiao X.J."/>
            <person name="Lin M."/>
            <person name="Wu X.Y."/>
            <person name="Wu W.L."/>
            <person name="Chen Y.Y."/>
            <person name="Chang S.B."/>
            <person name="Sakamoto S."/>
            <person name="Ohme-Takagi M."/>
            <person name="Yagi M."/>
            <person name="Zeng S.J."/>
            <person name="Shen C.Y."/>
            <person name="Yeh C.M."/>
            <person name="Luo Y.B."/>
            <person name="Tsai W.C."/>
            <person name="Van de Peer Y."/>
            <person name="Liu Z.J."/>
        </authorList>
    </citation>
    <scope>NUCLEOTIDE SEQUENCE [LARGE SCALE GENOMIC DNA]</scope>
    <source>
        <strain evidence="3">cv. Shenzhen</strain>
        <tissue evidence="2">Stem</tissue>
    </source>
</reference>
<keyword evidence="3" id="KW-1185">Reference proteome</keyword>
<evidence type="ECO:0000313" key="3">
    <source>
        <dbReference type="Proteomes" id="UP000236161"/>
    </source>
</evidence>
<dbReference type="EMBL" id="KZ451955">
    <property type="protein sequence ID" value="PKA58239.1"/>
    <property type="molecule type" value="Genomic_DNA"/>
</dbReference>